<dbReference type="InterPro" id="IPR017927">
    <property type="entry name" value="FAD-bd_FR_type"/>
</dbReference>
<dbReference type="SUPFAM" id="SSF63380">
    <property type="entry name" value="Riboflavin synthase domain-like"/>
    <property type="match status" value="1"/>
</dbReference>
<gene>
    <name evidence="17" type="ORF">A35E_00253</name>
</gene>
<evidence type="ECO:0000313" key="18">
    <source>
        <dbReference type="Proteomes" id="UP000003937"/>
    </source>
</evidence>
<evidence type="ECO:0000256" key="13">
    <source>
        <dbReference type="ARBA" id="ARBA00030173"/>
    </source>
</evidence>
<keyword evidence="7" id="KW-0547">Nucleotide-binding</keyword>
<sequence length="249" mass="27859">MEKWVTGHLIEIKHWTENLFTLIVQAPIDPFIAGQFAKLGLEIQGQRIQRAYSYVNAPNNNNLEFYLVSVPNGKLSPLLHLLKSGDTLIITKQARGSFVLDQIPPSCKYLWMLATGTALGPYLSILQHGEELTKFTKIILVHAVRFAKDMSYLPKMIDLVHIFGGKLKIQTIVSRESSLGSLTGRIPALIADGSLEAAVGVKLNVKDTHVMLCGNPCMVRETQQVLQEKLGMCKHFKEKPGNIFSENYW</sequence>
<evidence type="ECO:0000256" key="6">
    <source>
        <dbReference type="ARBA" id="ARBA00022630"/>
    </source>
</evidence>
<dbReference type="PANTHER" id="PTHR47878:SF1">
    <property type="entry name" value="FLAVODOXIN_FERREDOXIN--NADP REDUCTASE"/>
    <property type="match status" value="1"/>
</dbReference>
<proteinExistence type="inferred from homology"/>
<protein>
    <recommendedName>
        <fullName evidence="5">Flavodoxin/ferredoxin--NADP reductase</fullName>
        <ecNumber evidence="4">1.18.1.2</ecNumber>
        <ecNumber evidence="3">1.19.1.1</ecNumber>
    </recommendedName>
    <alternativeName>
        <fullName evidence="13">Ferredoxin (flavodoxin):NADP(+) oxidoreductase</fullName>
    </alternativeName>
    <alternativeName>
        <fullName evidence="11">Ferredoxin--NADP reductase</fullName>
    </alternativeName>
    <alternativeName>
        <fullName evidence="12">Flavodoxin--NADP reductase</fullName>
    </alternativeName>
</protein>
<dbReference type="PROSITE" id="PS51384">
    <property type="entry name" value="FAD_FR"/>
    <property type="match status" value="1"/>
</dbReference>
<evidence type="ECO:0000313" key="17">
    <source>
        <dbReference type="EMBL" id="AFP85562.1"/>
    </source>
</evidence>
<evidence type="ECO:0000256" key="2">
    <source>
        <dbReference type="ARBA" id="ARBA00008312"/>
    </source>
</evidence>
<organism evidence="17 18">
    <name type="scientific">secondary endosymbiont of Heteropsylla cubana</name>
    <dbReference type="NCBI Taxonomy" id="134287"/>
    <lineage>
        <taxon>Bacteria</taxon>
        <taxon>Pseudomonadati</taxon>
        <taxon>Pseudomonadota</taxon>
        <taxon>Gammaproteobacteria</taxon>
        <taxon>Enterobacterales</taxon>
        <taxon>Enterobacteriaceae</taxon>
        <taxon>aphid secondary symbionts</taxon>
    </lineage>
</organism>
<dbReference type="OrthoDB" id="9784483at2"/>
<dbReference type="Pfam" id="PF00970">
    <property type="entry name" value="FAD_binding_6"/>
    <property type="match status" value="1"/>
</dbReference>
<dbReference type="GO" id="GO:0034599">
    <property type="term" value="P:cellular response to oxidative stress"/>
    <property type="evidence" value="ECO:0007669"/>
    <property type="project" value="TreeGrafter"/>
</dbReference>
<evidence type="ECO:0000256" key="10">
    <source>
        <dbReference type="ARBA" id="ARBA00023002"/>
    </source>
</evidence>
<comment type="catalytic activity">
    <reaction evidence="15">
        <text>2 reduced [2Fe-2S]-[ferredoxin] + NADP(+) + H(+) = 2 oxidized [2Fe-2S]-[ferredoxin] + NADPH</text>
        <dbReference type="Rhea" id="RHEA:20125"/>
        <dbReference type="Rhea" id="RHEA-COMP:10000"/>
        <dbReference type="Rhea" id="RHEA-COMP:10001"/>
        <dbReference type="ChEBI" id="CHEBI:15378"/>
        <dbReference type="ChEBI" id="CHEBI:33737"/>
        <dbReference type="ChEBI" id="CHEBI:33738"/>
        <dbReference type="ChEBI" id="CHEBI:57783"/>
        <dbReference type="ChEBI" id="CHEBI:58349"/>
        <dbReference type="EC" id="1.18.1.2"/>
    </reaction>
</comment>
<keyword evidence="8" id="KW-0274">FAD</keyword>
<dbReference type="RefSeq" id="WP_014888859.1">
    <property type="nucleotide sequence ID" value="NC_018420.1"/>
</dbReference>
<evidence type="ECO:0000256" key="14">
    <source>
        <dbReference type="ARBA" id="ARBA00047271"/>
    </source>
</evidence>
<dbReference type="SUPFAM" id="SSF52343">
    <property type="entry name" value="Ferredoxin reductase-like, C-terminal NADP-linked domain"/>
    <property type="match status" value="1"/>
</dbReference>
<evidence type="ECO:0000256" key="9">
    <source>
        <dbReference type="ARBA" id="ARBA00022857"/>
    </source>
</evidence>
<dbReference type="InterPro" id="IPR039261">
    <property type="entry name" value="FNR_nucleotide-bd"/>
</dbReference>
<accession>J3TGI9</accession>
<dbReference type="InterPro" id="IPR008333">
    <property type="entry name" value="Cbr1-like_FAD-bd_dom"/>
</dbReference>
<keyword evidence="18" id="KW-1185">Reference proteome</keyword>
<evidence type="ECO:0000256" key="3">
    <source>
        <dbReference type="ARBA" id="ARBA00012872"/>
    </source>
</evidence>
<dbReference type="PATRIC" id="fig|134287.3.peg.244"/>
<dbReference type="CDD" id="cd06195">
    <property type="entry name" value="FNR1"/>
    <property type="match status" value="1"/>
</dbReference>
<dbReference type="Gene3D" id="3.40.50.80">
    <property type="entry name" value="Nucleotide-binding domain of ferredoxin-NADP reductase (FNR) module"/>
    <property type="match status" value="1"/>
</dbReference>
<dbReference type="Proteomes" id="UP000003937">
    <property type="component" value="Chromosome"/>
</dbReference>
<dbReference type="InterPro" id="IPR051930">
    <property type="entry name" value="FNR_type-1"/>
</dbReference>
<evidence type="ECO:0000259" key="16">
    <source>
        <dbReference type="PROSITE" id="PS51384"/>
    </source>
</evidence>
<dbReference type="EC" id="1.18.1.2" evidence="4"/>
<dbReference type="InterPro" id="IPR033892">
    <property type="entry name" value="FNR_bac"/>
</dbReference>
<dbReference type="Pfam" id="PF00175">
    <property type="entry name" value="NAD_binding_1"/>
    <property type="match status" value="1"/>
</dbReference>
<dbReference type="GO" id="GO:0004324">
    <property type="term" value="F:ferredoxin-NADP+ reductase activity"/>
    <property type="evidence" value="ECO:0007669"/>
    <property type="project" value="UniProtKB-EC"/>
</dbReference>
<dbReference type="EMBL" id="CP003547">
    <property type="protein sequence ID" value="AFP85562.1"/>
    <property type="molecule type" value="Genomic_DNA"/>
</dbReference>
<dbReference type="HOGENOM" id="CLU_003827_3_0_6"/>
<dbReference type="EC" id="1.19.1.1" evidence="3"/>
<comment type="cofactor">
    <cofactor evidence="1">
        <name>FAD</name>
        <dbReference type="ChEBI" id="CHEBI:57692"/>
    </cofactor>
</comment>
<dbReference type="PANTHER" id="PTHR47878">
    <property type="entry name" value="OXIDOREDUCTASE FAD/NAD(P)-BINDING DOMAIN PROTEIN"/>
    <property type="match status" value="1"/>
</dbReference>
<dbReference type="Gene3D" id="2.40.30.10">
    <property type="entry name" value="Translation factors"/>
    <property type="match status" value="1"/>
</dbReference>
<evidence type="ECO:0000256" key="4">
    <source>
        <dbReference type="ARBA" id="ARBA00013223"/>
    </source>
</evidence>
<dbReference type="KEGG" id="sehc:A35E_00253"/>
<comment type="catalytic activity">
    <reaction evidence="14">
        <text>reduced [flavodoxin] + NADP(+) = oxidized [flavodoxin] + NADPH + 2 H(+)</text>
        <dbReference type="Rhea" id="RHEA:50756"/>
        <dbReference type="Rhea" id="RHEA-COMP:10622"/>
        <dbReference type="Rhea" id="RHEA-COMP:10623"/>
        <dbReference type="ChEBI" id="CHEBI:15378"/>
        <dbReference type="ChEBI" id="CHEBI:57618"/>
        <dbReference type="ChEBI" id="CHEBI:57783"/>
        <dbReference type="ChEBI" id="CHEBI:58210"/>
        <dbReference type="ChEBI" id="CHEBI:58349"/>
        <dbReference type="EC" id="1.19.1.1"/>
    </reaction>
</comment>
<dbReference type="GO" id="GO:0000166">
    <property type="term" value="F:nucleotide binding"/>
    <property type="evidence" value="ECO:0007669"/>
    <property type="project" value="UniProtKB-KW"/>
</dbReference>
<evidence type="ECO:0000256" key="15">
    <source>
        <dbReference type="ARBA" id="ARBA00047776"/>
    </source>
</evidence>
<name>J3TGI9_9ENTR</name>
<keyword evidence="10" id="KW-0560">Oxidoreductase</keyword>
<keyword evidence="6" id="KW-0285">Flavoprotein</keyword>
<evidence type="ECO:0000256" key="11">
    <source>
        <dbReference type="ARBA" id="ARBA00029856"/>
    </source>
</evidence>
<evidence type="ECO:0000256" key="7">
    <source>
        <dbReference type="ARBA" id="ARBA00022741"/>
    </source>
</evidence>
<dbReference type="NCBIfam" id="NF008178">
    <property type="entry name" value="PRK10926.1"/>
    <property type="match status" value="1"/>
</dbReference>
<dbReference type="GO" id="GO:0042167">
    <property type="term" value="P:heme catabolic process"/>
    <property type="evidence" value="ECO:0007669"/>
    <property type="project" value="TreeGrafter"/>
</dbReference>
<evidence type="ECO:0000256" key="8">
    <source>
        <dbReference type="ARBA" id="ARBA00022827"/>
    </source>
</evidence>
<comment type="similarity">
    <text evidence="2">Belongs to the ferredoxin--NADP reductase type 1 family.</text>
</comment>
<evidence type="ECO:0000256" key="5">
    <source>
        <dbReference type="ARBA" id="ARBA00020327"/>
    </source>
</evidence>
<evidence type="ECO:0000256" key="12">
    <source>
        <dbReference type="ARBA" id="ARBA00030000"/>
    </source>
</evidence>
<feature type="domain" description="FAD-binding FR-type" evidence="16">
    <location>
        <begin position="2"/>
        <end position="101"/>
    </location>
</feature>
<evidence type="ECO:0000256" key="1">
    <source>
        <dbReference type="ARBA" id="ARBA00001974"/>
    </source>
</evidence>
<dbReference type="AlphaFoldDB" id="J3TGI9"/>
<dbReference type="InterPro" id="IPR017938">
    <property type="entry name" value="Riboflavin_synthase-like_b-brl"/>
</dbReference>
<keyword evidence="9" id="KW-0521">NADP</keyword>
<reference evidence="17 18" key="1">
    <citation type="journal article" date="2012" name="Mol. Biol. Evol.">
        <title>Genome reduction and co-evolution between the primary and secondary bacterial symbionts of psyllids.</title>
        <authorList>
            <person name="Sloan D.B."/>
            <person name="Moran N.A."/>
        </authorList>
    </citation>
    <scope>NUCLEOTIDE SEQUENCE [LARGE SCALE GENOMIC DNA]</scope>
    <source>
        <strain evidence="17">Hcub_S</strain>
    </source>
</reference>
<dbReference type="InterPro" id="IPR001433">
    <property type="entry name" value="OxRdtase_FAD/NAD-bd"/>
</dbReference>